<evidence type="ECO:0000313" key="1">
    <source>
        <dbReference type="EMBL" id="THU85149.1"/>
    </source>
</evidence>
<protein>
    <submittedName>
        <fullName evidence="1">Uncharacterized protein</fullName>
    </submittedName>
</protein>
<organism evidence="1 3">
    <name type="scientific">Dendrothele bispora (strain CBS 962.96)</name>
    <dbReference type="NCBI Taxonomy" id="1314807"/>
    <lineage>
        <taxon>Eukaryota</taxon>
        <taxon>Fungi</taxon>
        <taxon>Dikarya</taxon>
        <taxon>Basidiomycota</taxon>
        <taxon>Agaricomycotina</taxon>
        <taxon>Agaricomycetes</taxon>
        <taxon>Agaricomycetidae</taxon>
        <taxon>Agaricales</taxon>
        <taxon>Agaricales incertae sedis</taxon>
        <taxon>Dendrothele</taxon>
    </lineage>
</organism>
<feature type="non-terminal residue" evidence="1">
    <location>
        <position position="59"/>
    </location>
</feature>
<gene>
    <name evidence="1" type="ORF">K435DRAFT_556077</name>
    <name evidence="2" type="ORF">K435DRAFT_601979</name>
</gene>
<sequence length="59" mass="6865">LLHIADSINDCGPVWAYWTFATERYCGYLSPKFKSRRYPWANIDNFVLADARLSHITVT</sequence>
<dbReference type="OrthoDB" id="6613063at2759"/>
<proteinExistence type="predicted"/>
<reference evidence="1 3" key="1">
    <citation type="journal article" date="2019" name="Nat. Ecol. Evol.">
        <title>Megaphylogeny resolves global patterns of mushroom evolution.</title>
        <authorList>
            <person name="Varga T."/>
            <person name="Krizsan K."/>
            <person name="Foldi C."/>
            <person name="Dima B."/>
            <person name="Sanchez-Garcia M."/>
            <person name="Sanchez-Ramirez S."/>
            <person name="Szollosi G.J."/>
            <person name="Szarkandi J.G."/>
            <person name="Papp V."/>
            <person name="Albert L."/>
            <person name="Andreopoulos W."/>
            <person name="Angelini C."/>
            <person name="Antonin V."/>
            <person name="Barry K.W."/>
            <person name="Bougher N.L."/>
            <person name="Buchanan P."/>
            <person name="Buyck B."/>
            <person name="Bense V."/>
            <person name="Catcheside P."/>
            <person name="Chovatia M."/>
            <person name="Cooper J."/>
            <person name="Damon W."/>
            <person name="Desjardin D."/>
            <person name="Finy P."/>
            <person name="Geml J."/>
            <person name="Haridas S."/>
            <person name="Hughes K."/>
            <person name="Justo A."/>
            <person name="Karasinski D."/>
            <person name="Kautmanova I."/>
            <person name="Kiss B."/>
            <person name="Kocsube S."/>
            <person name="Kotiranta H."/>
            <person name="LaButti K.M."/>
            <person name="Lechner B.E."/>
            <person name="Liimatainen K."/>
            <person name="Lipzen A."/>
            <person name="Lukacs Z."/>
            <person name="Mihaltcheva S."/>
            <person name="Morgado L.N."/>
            <person name="Niskanen T."/>
            <person name="Noordeloos M.E."/>
            <person name="Ohm R.A."/>
            <person name="Ortiz-Santana B."/>
            <person name="Ovrebo C."/>
            <person name="Racz N."/>
            <person name="Riley R."/>
            <person name="Savchenko A."/>
            <person name="Shiryaev A."/>
            <person name="Soop K."/>
            <person name="Spirin V."/>
            <person name="Szebenyi C."/>
            <person name="Tomsovsky M."/>
            <person name="Tulloss R.E."/>
            <person name="Uehling J."/>
            <person name="Grigoriev I.V."/>
            <person name="Vagvolgyi C."/>
            <person name="Papp T."/>
            <person name="Martin F.M."/>
            <person name="Miettinen O."/>
            <person name="Hibbett D.S."/>
            <person name="Nagy L.G."/>
        </authorList>
    </citation>
    <scope>NUCLEOTIDE SEQUENCE [LARGE SCALE GENOMIC DNA]</scope>
    <source>
        <strain evidence="1 3">CBS 962.96</strain>
    </source>
</reference>
<accession>A0A4S8L8V8</accession>
<feature type="non-terminal residue" evidence="1">
    <location>
        <position position="1"/>
    </location>
</feature>
<keyword evidence="3" id="KW-1185">Reference proteome</keyword>
<dbReference type="EMBL" id="ML179563">
    <property type="protein sequence ID" value="THU85149.1"/>
    <property type="molecule type" value="Genomic_DNA"/>
</dbReference>
<dbReference type="Proteomes" id="UP000297245">
    <property type="component" value="Unassembled WGS sequence"/>
</dbReference>
<name>A0A4S8L8V8_DENBC</name>
<evidence type="ECO:0000313" key="2">
    <source>
        <dbReference type="EMBL" id="THU95709.1"/>
    </source>
</evidence>
<evidence type="ECO:0000313" key="3">
    <source>
        <dbReference type="Proteomes" id="UP000297245"/>
    </source>
</evidence>
<dbReference type="AlphaFoldDB" id="A0A4S8L8V8"/>
<dbReference type="EMBL" id="ML179194">
    <property type="protein sequence ID" value="THU95709.1"/>
    <property type="molecule type" value="Genomic_DNA"/>
</dbReference>